<dbReference type="InterPro" id="IPR036388">
    <property type="entry name" value="WH-like_DNA-bd_sf"/>
</dbReference>
<keyword evidence="5" id="KW-1185">Reference proteome</keyword>
<feature type="chain" id="PRO_5047120667" description="Peptidase S74 domain-containing protein" evidence="2">
    <location>
        <begin position="22"/>
        <end position="553"/>
    </location>
</feature>
<evidence type="ECO:0000313" key="4">
    <source>
        <dbReference type="EMBL" id="CAG5068769.1"/>
    </source>
</evidence>
<keyword evidence="1" id="KW-0175">Coiled coil</keyword>
<evidence type="ECO:0000313" key="5">
    <source>
        <dbReference type="Proteomes" id="UP000679725"/>
    </source>
</evidence>
<protein>
    <recommendedName>
        <fullName evidence="3">Peptidase S74 domain-containing protein</fullName>
    </recommendedName>
</protein>
<evidence type="ECO:0000256" key="2">
    <source>
        <dbReference type="SAM" id="SignalP"/>
    </source>
</evidence>
<dbReference type="Pfam" id="PF13884">
    <property type="entry name" value="Peptidase_S74"/>
    <property type="match status" value="1"/>
</dbReference>
<gene>
    <name evidence="4" type="ORF">DYBT9623_01501</name>
</gene>
<reference evidence="4 5" key="1">
    <citation type="submission" date="2021-04" db="EMBL/GenBank/DDBJ databases">
        <authorList>
            <person name="Rodrigo-Torres L."/>
            <person name="Arahal R. D."/>
            <person name="Lucena T."/>
        </authorList>
    </citation>
    <scope>NUCLEOTIDE SEQUENCE [LARGE SCALE GENOMIC DNA]</scope>
    <source>
        <strain evidence="4 5">CECT 9623</strain>
    </source>
</reference>
<feature type="coiled-coil region" evidence="1">
    <location>
        <begin position="504"/>
        <end position="534"/>
    </location>
</feature>
<name>A0ABN7R5Q7_9BACT</name>
<feature type="domain" description="Peptidase S74" evidence="3">
    <location>
        <begin position="434"/>
        <end position="525"/>
    </location>
</feature>
<keyword evidence="2" id="KW-0732">Signal</keyword>
<dbReference type="InterPro" id="IPR030392">
    <property type="entry name" value="S74_ICA"/>
</dbReference>
<proteinExistence type="predicted"/>
<dbReference type="CDD" id="cd12820">
    <property type="entry name" value="LbR_YadA-like"/>
    <property type="match status" value="1"/>
</dbReference>
<evidence type="ECO:0000256" key="1">
    <source>
        <dbReference type="SAM" id="Coils"/>
    </source>
</evidence>
<evidence type="ECO:0000259" key="3">
    <source>
        <dbReference type="PROSITE" id="PS51688"/>
    </source>
</evidence>
<dbReference type="RefSeq" id="WP_215232899.1">
    <property type="nucleotide sequence ID" value="NZ_CAJRAU010000002.1"/>
</dbReference>
<accession>A0ABN7R5Q7</accession>
<sequence>MRKTYFTLALLCICLAFTCHAQLPRNYFNFQGVARDAAGKVVANQNVSVRLGIHPLLNPYVFREKHSVQTNAHGIFTLQVGSGELISGNFFTINWQSGSYQINIEIDITGGENYVSLGSTQLLSVPYAIHAKQADGWKDYDAIVQSGDFQFGPPLPDQLPGTRLIWYPKKAAFRAGLITGNAWNNVNIGEYTTAFGYNTQASGQYAFAVGAWSLAGGEASFAAGNGSAANATNSMVGGLQNQANGESAFSVGSHNNSKGNGSATIGIQNIAHAVGSIATGNSTQASGDGSFSSGQNTFAKAFGSATFGAYNNLQDNPVGATSADARDADRIFQIGNGGGPADLSNALTVLRSGNIGVGNGVLIPQFILDIGGRPRVRHGAETAGIFFDDSEHNPNAFVGMRNNSEVGFYLGQDWRFYVNAGGGATLVGALDQVSDRRLKKDFSQLTNSLDKISKVTGYHYRWTNKKLSENIQTGVIAQEIEAIFPELVSTNAEGYKAVNYIGLIPHLIESVKDLKAENEELKKTLGRVAQLEASMGELLKIAGEKRSPEAQVK</sequence>
<dbReference type="Gene3D" id="2.150.10.10">
    <property type="entry name" value="Serralysin-like metalloprotease, C-terminal"/>
    <property type="match status" value="2"/>
</dbReference>
<dbReference type="Proteomes" id="UP000679725">
    <property type="component" value="Unassembled WGS sequence"/>
</dbReference>
<dbReference type="Gene3D" id="1.10.10.10">
    <property type="entry name" value="Winged helix-like DNA-binding domain superfamily/Winged helix DNA-binding domain"/>
    <property type="match status" value="1"/>
</dbReference>
<comment type="caution">
    <text evidence="4">The sequence shown here is derived from an EMBL/GenBank/DDBJ whole genome shotgun (WGS) entry which is preliminary data.</text>
</comment>
<organism evidence="4 5">
    <name type="scientific">Dyadobacter linearis</name>
    <dbReference type="NCBI Taxonomy" id="2823330"/>
    <lineage>
        <taxon>Bacteria</taxon>
        <taxon>Pseudomonadati</taxon>
        <taxon>Bacteroidota</taxon>
        <taxon>Cytophagia</taxon>
        <taxon>Cytophagales</taxon>
        <taxon>Spirosomataceae</taxon>
        <taxon>Dyadobacter</taxon>
    </lineage>
</organism>
<dbReference type="EMBL" id="CAJRAU010000002">
    <property type="protein sequence ID" value="CAG5068769.1"/>
    <property type="molecule type" value="Genomic_DNA"/>
</dbReference>
<dbReference type="SUPFAM" id="SSF101967">
    <property type="entry name" value="Adhesin YadA, collagen-binding domain"/>
    <property type="match status" value="1"/>
</dbReference>
<feature type="signal peptide" evidence="2">
    <location>
        <begin position="1"/>
        <end position="21"/>
    </location>
</feature>
<dbReference type="PROSITE" id="PS51688">
    <property type="entry name" value="ICA"/>
    <property type="match status" value="1"/>
</dbReference>
<dbReference type="InterPro" id="IPR011049">
    <property type="entry name" value="Serralysin-like_metalloprot_C"/>
</dbReference>